<proteinExistence type="predicted"/>
<reference evidence="1" key="2">
    <citation type="submission" date="2020-05" db="UniProtKB">
        <authorList>
            <consortium name="EnsemblMetazoa"/>
        </authorList>
    </citation>
    <scope>IDENTIFICATION</scope>
    <source>
        <strain evidence="1">IAEA</strain>
    </source>
</reference>
<accession>A0A1B0AUY4</accession>
<organism evidence="1 2">
    <name type="scientific">Glossina palpalis gambiensis</name>
    <dbReference type="NCBI Taxonomy" id="67801"/>
    <lineage>
        <taxon>Eukaryota</taxon>
        <taxon>Metazoa</taxon>
        <taxon>Ecdysozoa</taxon>
        <taxon>Arthropoda</taxon>
        <taxon>Hexapoda</taxon>
        <taxon>Insecta</taxon>
        <taxon>Pterygota</taxon>
        <taxon>Neoptera</taxon>
        <taxon>Endopterygota</taxon>
        <taxon>Diptera</taxon>
        <taxon>Brachycera</taxon>
        <taxon>Muscomorpha</taxon>
        <taxon>Hippoboscoidea</taxon>
        <taxon>Glossinidae</taxon>
        <taxon>Glossina</taxon>
    </lineage>
</organism>
<evidence type="ECO:0000313" key="2">
    <source>
        <dbReference type="Proteomes" id="UP000092460"/>
    </source>
</evidence>
<dbReference type="AlphaFoldDB" id="A0A1B0AUY4"/>
<reference evidence="2" key="1">
    <citation type="submission" date="2015-01" db="EMBL/GenBank/DDBJ databases">
        <authorList>
            <person name="Aksoy S."/>
            <person name="Warren W."/>
            <person name="Wilson R.K."/>
        </authorList>
    </citation>
    <scope>NUCLEOTIDE SEQUENCE [LARGE SCALE GENOMIC DNA]</scope>
    <source>
        <strain evidence="2">IAEA</strain>
    </source>
</reference>
<evidence type="ECO:0000313" key="1">
    <source>
        <dbReference type="EnsemblMetazoa" id="GPPI009552-PA"/>
    </source>
</evidence>
<sequence length="102" mass="11591">MKEVNDYSIEEDDLTAYISRFFSFLVFDMMTIRKSILKQNKLKQIDEYMALPGKQGFLFQMGQVVGVFRLSNILILRELIGALEASTSAPSKTYPGRKSLAS</sequence>
<name>A0A1B0AUY4_9MUSC</name>
<protein>
    <submittedName>
        <fullName evidence="1">Uncharacterized protein</fullName>
    </submittedName>
</protein>
<dbReference type="Proteomes" id="UP000092460">
    <property type="component" value="Unassembled WGS sequence"/>
</dbReference>
<keyword evidence="2" id="KW-1185">Reference proteome</keyword>
<dbReference type="EMBL" id="JXJN01003826">
    <property type="status" value="NOT_ANNOTATED_CDS"/>
    <property type="molecule type" value="Genomic_DNA"/>
</dbReference>
<dbReference type="VEuPathDB" id="VectorBase:GPPI009552"/>
<dbReference type="EnsemblMetazoa" id="GPPI009552-RA">
    <property type="protein sequence ID" value="GPPI009552-PA"/>
    <property type="gene ID" value="GPPI009552"/>
</dbReference>